<reference evidence="9" key="1">
    <citation type="submission" date="2024-03" db="EMBL/GenBank/DDBJ databases">
        <title>Chitinophaga horti sp. nov., isolated from garden soil.</title>
        <authorList>
            <person name="Lee D.S."/>
            <person name="Han D.M."/>
            <person name="Baek J.H."/>
            <person name="Choi D.G."/>
            <person name="Jeon J.H."/>
            <person name="Jeon C.O."/>
        </authorList>
    </citation>
    <scope>NUCLEOTIDE SEQUENCE [LARGE SCALE GENOMIC DNA]</scope>
    <source>
        <strain evidence="9">GPA1</strain>
    </source>
</reference>
<protein>
    <recommendedName>
        <fullName evidence="3">beta-N-acetylhexosaminidase</fullName>
        <ecNumber evidence="3">3.2.1.52</ecNumber>
    </recommendedName>
</protein>
<comment type="similarity">
    <text evidence="2">Belongs to the glycosyl hydrolase 20 family.</text>
</comment>
<dbReference type="InterPro" id="IPR015882">
    <property type="entry name" value="HEX_bac_N"/>
</dbReference>
<dbReference type="InterPro" id="IPR017853">
    <property type="entry name" value="GH"/>
</dbReference>
<keyword evidence="6" id="KW-0732">Signal</keyword>
<dbReference type="InterPro" id="IPR015883">
    <property type="entry name" value="Glyco_hydro_20_cat"/>
</dbReference>
<feature type="chain" id="PRO_5046882446" description="beta-N-acetylhexosaminidase" evidence="6">
    <location>
        <begin position="20"/>
        <end position="773"/>
    </location>
</feature>
<evidence type="ECO:0000256" key="6">
    <source>
        <dbReference type="SAM" id="SignalP"/>
    </source>
</evidence>
<dbReference type="Pfam" id="PF13287">
    <property type="entry name" value="Fn3_assoc"/>
    <property type="match status" value="1"/>
</dbReference>
<dbReference type="InterPro" id="IPR026876">
    <property type="entry name" value="Fn3_assoc_repeat"/>
</dbReference>
<gene>
    <name evidence="8" type="ORF">WJU16_19685</name>
</gene>
<dbReference type="InterPro" id="IPR029018">
    <property type="entry name" value="Hex-like_dom2"/>
</dbReference>
<dbReference type="SUPFAM" id="SSF55545">
    <property type="entry name" value="beta-N-acetylhexosaminidase-like domain"/>
    <property type="match status" value="1"/>
</dbReference>
<dbReference type="InterPro" id="IPR011658">
    <property type="entry name" value="PA14_dom"/>
</dbReference>
<name>A0ABZ2YKC7_9BACT</name>
<dbReference type="RefSeq" id="WP_341835125.1">
    <property type="nucleotide sequence ID" value="NZ_CP149822.1"/>
</dbReference>
<dbReference type="SUPFAM" id="SSF51445">
    <property type="entry name" value="(Trans)glycosidases"/>
    <property type="match status" value="1"/>
</dbReference>
<dbReference type="SUPFAM" id="SSF56988">
    <property type="entry name" value="Anthrax protective antigen"/>
    <property type="match status" value="1"/>
</dbReference>
<dbReference type="Pfam" id="PF02838">
    <property type="entry name" value="Glyco_hydro_20b"/>
    <property type="match status" value="1"/>
</dbReference>
<dbReference type="CDD" id="cd06563">
    <property type="entry name" value="GH20_chitobiase-like"/>
    <property type="match status" value="1"/>
</dbReference>
<organism evidence="8 9">
    <name type="scientific">Chitinophaga pollutisoli</name>
    <dbReference type="NCBI Taxonomy" id="3133966"/>
    <lineage>
        <taxon>Bacteria</taxon>
        <taxon>Pseudomonadati</taxon>
        <taxon>Bacteroidota</taxon>
        <taxon>Chitinophagia</taxon>
        <taxon>Chitinophagales</taxon>
        <taxon>Chitinophagaceae</taxon>
        <taxon>Chitinophaga</taxon>
    </lineage>
</organism>
<dbReference type="PANTHER" id="PTHR22600">
    <property type="entry name" value="BETA-HEXOSAMINIDASE"/>
    <property type="match status" value="1"/>
</dbReference>
<keyword evidence="5" id="KW-0326">Glycosidase</keyword>
<dbReference type="SMART" id="SM00758">
    <property type="entry name" value="PA14"/>
    <property type="match status" value="1"/>
</dbReference>
<dbReference type="InterPro" id="IPR025705">
    <property type="entry name" value="Beta_hexosaminidase_sua/sub"/>
</dbReference>
<feature type="signal peptide" evidence="6">
    <location>
        <begin position="1"/>
        <end position="19"/>
    </location>
</feature>
<dbReference type="PRINTS" id="PR00738">
    <property type="entry name" value="GLHYDRLASE20"/>
</dbReference>
<dbReference type="Gene3D" id="3.30.379.10">
    <property type="entry name" value="Chitobiase/beta-hexosaminidase domain 2-like"/>
    <property type="match status" value="1"/>
</dbReference>
<evidence type="ECO:0000259" key="7">
    <source>
        <dbReference type="PROSITE" id="PS51820"/>
    </source>
</evidence>
<dbReference type="Gene3D" id="3.20.20.80">
    <property type="entry name" value="Glycosidases"/>
    <property type="match status" value="1"/>
</dbReference>
<evidence type="ECO:0000313" key="8">
    <source>
        <dbReference type="EMBL" id="WZN40194.1"/>
    </source>
</evidence>
<evidence type="ECO:0000256" key="5">
    <source>
        <dbReference type="ARBA" id="ARBA00023295"/>
    </source>
</evidence>
<dbReference type="PROSITE" id="PS51820">
    <property type="entry name" value="PA14"/>
    <property type="match status" value="1"/>
</dbReference>
<evidence type="ECO:0000256" key="4">
    <source>
        <dbReference type="ARBA" id="ARBA00022801"/>
    </source>
</evidence>
<evidence type="ECO:0000313" key="9">
    <source>
        <dbReference type="Proteomes" id="UP001485459"/>
    </source>
</evidence>
<evidence type="ECO:0000256" key="1">
    <source>
        <dbReference type="ARBA" id="ARBA00001231"/>
    </source>
</evidence>
<keyword evidence="4" id="KW-0378">Hydrolase</keyword>
<dbReference type="Pfam" id="PF07691">
    <property type="entry name" value="PA14"/>
    <property type="match status" value="1"/>
</dbReference>
<dbReference type="EMBL" id="CP149822">
    <property type="protein sequence ID" value="WZN40194.1"/>
    <property type="molecule type" value="Genomic_DNA"/>
</dbReference>
<proteinExistence type="inferred from homology"/>
<dbReference type="InterPro" id="IPR037524">
    <property type="entry name" value="PA14/GLEYA"/>
</dbReference>
<dbReference type="Pfam" id="PF00728">
    <property type="entry name" value="Glyco_hydro_20"/>
    <property type="match status" value="1"/>
</dbReference>
<sequence>MKKTLLSALALCLTFAAKAQLTARPQVNVVPVPASIEEKTGTLTLQGTNARYFANSESAERMAKLYAAYLDANFGLKLQKGTMQDAHVIFSDDDHLPREGYQLTITNRKAVLQGHEAGLFYGLQTLQQISRNKTKLGLVLPQVTIKDQPRFGYRGVMLDVGRYYLPVNYIKQYIDVIASLKLNRFHWHLTEDQGWRIEIKKYPRLTTVGSQRKETSKGHLSENKFDGTPHGGFYTQEEVKDIVAYAAERFVTVVPEIEMPGHATAALASYPQLGCTGGPYEVSTKWGVHKEVFCAGNDETFTFLEDVLTEILPLFPSQYIHIGGDECPKDRWKQCAKCQSRIKALGLKDEHELQSYFISRMEKFLNAKGRKIIGWDEILEGGLAPDATVMSWRGEAGGKEAARQRHDVIMTPNTYLYLDYYQGAPSGEPLAIGGYLPLDKVYGYEPLPADLTPEEQKHIIGVQGNVWTEYIPSGPVSDYFTFPRALALAEITWSPKAKKDYTDFRKRMRGVLYDLDKRGVNFRIPEAIGAENTVIADPSGGGGEGVGASTIQNAAQRSVVKLEPPMAGAAIHYTLDGSEPTVKSPVAGAPIIIAPKRDETITLKYIVTLPESGRSSGVYSNTYTRKSYKPAVSVTPAGKGIKFQGYFKTFTAAAKVSGTADTSGVMNDFSIRAFQRHPAFGAIFEGYVKVDEDGLYEIASTSDDGSIVSIDGEEIVQNDGEHAPTTQTGIVPLRRGYHRIKVQYFDAGGGDMLKINIGVKGKQSLNLRNALFH</sequence>
<accession>A0ABZ2YKC7</accession>
<keyword evidence="9" id="KW-1185">Reference proteome</keyword>
<feature type="domain" description="PA14" evidence="7">
    <location>
        <begin position="636"/>
        <end position="773"/>
    </location>
</feature>
<evidence type="ECO:0000256" key="3">
    <source>
        <dbReference type="ARBA" id="ARBA00012663"/>
    </source>
</evidence>
<dbReference type="Gene3D" id="2.60.120.380">
    <property type="match status" value="1"/>
</dbReference>
<dbReference type="Proteomes" id="UP001485459">
    <property type="component" value="Chromosome"/>
</dbReference>
<dbReference type="PANTHER" id="PTHR22600:SF57">
    <property type="entry name" value="BETA-N-ACETYLHEXOSAMINIDASE"/>
    <property type="match status" value="1"/>
</dbReference>
<comment type="catalytic activity">
    <reaction evidence="1">
        <text>Hydrolysis of terminal non-reducing N-acetyl-D-hexosamine residues in N-acetyl-beta-D-hexosaminides.</text>
        <dbReference type="EC" id="3.2.1.52"/>
    </reaction>
</comment>
<dbReference type="EC" id="3.2.1.52" evidence="3"/>
<evidence type="ECO:0000256" key="2">
    <source>
        <dbReference type="ARBA" id="ARBA00006285"/>
    </source>
</evidence>